<accession>F7ZDL6</accession>
<evidence type="ECO:0000313" key="1">
    <source>
        <dbReference type="EMBL" id="AEI95801.1"/>
    </source>
</evidence>
<protein>
    <submittedName>
        <fullName evidence="1">Uncharacterized protein</fullName>
    </submittedName>
</protein>
<keyword evidence="2" id="KW-1185">Reference proteome</keyword>
<dbReference type="HOGENOM" id="CLU_3204793_0_0_5"/>
<dbReference type="Proteomes" id="UP000001353">
    <property type="component" value="Chromosome"/>
</dbReference>
<name>F7ZDL6_ROSLO</name>
<dbReference type="KEGG" id="rli:RLO149_c038970"/>
<evidence type="ECO:0000313" key="2">
    <source>
        <dbReference type="Proteomes" id="UP000001353"/>
    </source>
</evidence>
<gene>
    <name evidence="1" type="ordered locus">RLO149_c038970</name>
</gene>
<sequence length="45" mass="5002">MTRFLSFMRSELIGATNGSSSMCRLDLQMRSNRNTLSTVGFEAIA</sequence>
<dbReference type="EMBL" id="CP002623">
    <property type="protein sequence ID" value="AEI95801.1"/>
    <property type="molecule type" value="Genomic_DNA"/>
</dbReference>
<reference evidence="1 2" key="1">
    <citation type="journal article" date="2011" name="BMC Genomics">
        <title>Comparative genome analysis and genome-guided physiological analysis of Roseobacter litoralis.</title>
        <authorList>
            <person name="Kalhoefer D."/>
            <person name="Thole S."/>
            <person name="Voget S."/>
            <person name="Lehmann R."/>
            <person name="Liesegang H."/>
            <person name="Wollher A."/>
            <person name="Daniel R."/>
            <person name="Simon M."/>
            <person name="Brinkhoff T."/>
        </authorList>
    </citation>
    <scope>NUCLEOTIDE SEQUENCE [LARGE SCALE GENOMIC DNA]</scope>
    <source>
        <strain evidence="2">ATCC 49566 / DSM 6996 / JCM 21268 / NBRC 15278 / OCh 149</strain>
    </source>
</reference>
<organism evidence="1 2">
    <name type="scientific">Roseobacter litoralis (strain ATCC 49566 / DSM 6996 / JCM 21268 / NBRC 15278 / OCh 149)</name>
    <dbReference type="NCBI Taxonomy" id="391595"/>
    <lineage>
        <taxon>Bacteria</taxon>
        <taxon>Pseudomonadati</taxon>
        <taxon>Pseudomonadota</taxon>
        <taxon>Alphaproteobacteria</taxon>
        <taxon>Rhodobacterales</taxon>
        <taxon>Roseobacteraceae</taxon>
        <taxon>Roseobacter</taxon>
    </lineage>
</organism>
<proteinExistence type="predicted"/>
<dbReference type="AlphaFoldDB" id="F7ZDL6"/>